<feature type="compositionally biased region" description="Low complexity" evidence="1">
    <location>
        <begin position="477"/>
        <end position="498"/>
    </location>
</feature>
<feature type="domain" description="BZIP" evidence="2">
    <location>
        <begin position="432"/>
        <end position="447"/>
    </location>
</feature>
<feature type="compositionally biased region" description="Polar residues" evidence="1">
    <location>
        <begin position="297"/>
        <end position="316"/>
    </location>
</feature>
<feature type="compositionally biased region" description="Polar residues" evidence="1">
    <location>
        <begin position="24"/>
        <end position="53"/>
    </location>
</feature>
<accession>A0AAD9SPI1</accession>
<evidence type="ECO:0000256" key="1">
    <source>
        <dbReference type="SAM" id="MobiDB-lite"/>
    </source>
</evidence>
<name>A0AAD9SPI1_PHOAM</name>
<dbReference type="Proteomes" id="UP001265746">
    <property type="component" value="Unassembled WGS sequence"/>
</dbReference>
<comment type="caution">
    <text evidence="3">The sequence shown here is derived from an EMBL/GenBank/DDBJ whole genome shotgun (WGS) entry which is preliminary data.</text>
</comment>
<evidence type="ECO:0000313" key="3">
    <source>
        <dbReference type="EMBL" id="KAK2613389.1"/>
    </source>
</evidence>
<feature type="compositionally biased region" description="Polar residues" evidence="1">
    <location>
        <begin position="117"/>
        <end position="126"/>
    </location>
</feature>
<feature type="compositionally biased region" description="Basic and acidic residues" evidence="1">
    <location>
        <begin position="558"/>
        <end position="568"/>
    </location>
</feature>
<protein>
    <recommendedName>
        <fullName evidence="2">BZIP domain-containing protein</fullName>
    </recommendedName>
</protein>
<feature type="region of interest" description="Disordered" evidence="1">
    <location>
        <begin position="1"/>
        <end position="54"/>
    </location>
</feature>
<proteinExistence type="predicted"/>
<sequence>MPPRKVKSDPAVEGQDSPDLSAIQPWSGNTTDTVASDNNTDTNIGAPTVSTSHPLPVIHETGGPYINSQFPSLEEAGHGLGPNQLFCTDNTGIPNIPSAFSNPSLFIPLSLTGNTPMNTMPLNSMPSGNASNQGGTGNGTGNKLKRQSRQATRGVNPNTSRAAPSPAVNPGQNQRSGFQVDLTRLDDTASSSNMTGLFDSTLNSSLDPSLFMMGGYNTSLGVSGGMQQSAQQNAQHRLGYNTMSPVPKFDHDLPALSQFPTKYEGFMQEEEETKPDLRSIATEETPKTPARKRPRTSIGSTGTAPAAITSSPAVNTSSPAASSLAGGGDQQAPAASHTAHVPPNRILEAGPLRHPDPEWRPYGVNHWHVFLTEPTTLKYLSSTEIKDIREHCYELAKAAGVGDAPRPIPNTSYTTADAQAVWRHCDAYVRRRGQVRNNQAARRSRARKDAETRYWKAKALEYGAPDHEFIWDGDEGSPGSPSAPAAAPVPQPQAQGRAQGQGQGGQGGSRAQGQAQSGQGQPQTGRSGGRRGPGAAHGGGSAASASQPDFDFNQPMGFDRDSKTHGTGHDAFTGGF</sequence>
<gene>
    <name evidence="3" type="ORF">N8I77_000307</name>
</gene>
<dbReference type="EMBL" id="JAUJFL010000001">
    <property type="protein sequence ID" value="KAK2613389.1"/>
    <property type="molecule type" value="Genomic_DNA"/>
</dbReference>
<feature type="compositionally biased region" description="Basic and acidic residues" evidence="1">
    <location>
        <begin position="1"/>
        <end position="10"/>
    </location>
</feature>
<feature type="region of interest" description="Disordered" evidence="1">
    <location>
        <begin position="468"/>
        <end position="576"/>
    </location>
</feature>
<evidence type="ECO:0000259" key="2">
    <source>
        <dbReference type="PROSITE" id="PS00036"/>
    </source>
</evidence>
<feature type="region of interest" description="Disordered" evidence="1">
    <location>
        <begin position="117"/>
        <end position="176"/>
    </location>
</feature>
<dbReference type="GO" id="GO:0003700">
    <property type="term" value="F:DNA-binding transcription factor activity"/>
    <property type="evidence" value="ECO:0007669"/>
    <property type="project" value="InterPro"/>
</dbReference>
<evidence type="ECO:0000313" key="4">
    <source>
        <dbReference type="Proteomes" id="UP001265746"/>
    </source>
</evidence>
<feature type="region of interest" description="Disordered" evidence="1">
    <location>
        <begin position="268"/>
        <end position="352"/>
    </location>
</feature>
<dbReference type="AlphaFoldDB" id="A0AAD9SPI1"/>
<feature type="compositionally biased region" description="Low complexity" evidence="1">
    <location>
        <begin position="511"/>
        <end position="525"/>
    </location>
</feature>
<dbReference type="PROSITE" id="PS00036">
    <property type="entry name" value="BZIP_BASIC"/>
    <property type="match status" value="1"/>
</dbReference>
<feature type="compositionally biased region" description="Gly residues" evidence="1">
    <location>
        <begin position="499"/>
        <end position="510"/>
    </location>
</feature>
<feature type="compositionally biased region" description="Gly residues" evidence="1">
    <location>
        <begin position="526"/>
        <end position="541"/>
    </location>
</feature>
<organism evidence="3 4">
    <name type="scientific">Phomopsis amygdali</name>
    <name type="common">Fusicoccum amygdali</name>
    <dbReference type="NCBI Taxonomy" id="1214568"/>
    <lineage>
        <taxon>Eukaryota</taxon>
        <taxon>Fungi</taxon>
        <taxon>Dikarya</taxon>
        <taxon>Ascomycota</taxon>
        <taxon>Pezizomycotina</taxon>
        <taxon>Sordariomycetes</taxon>
        <taxon>Sordariomycetidae</taxon>
        <taxon>Diaporthales</taxon>
        <taxon>Diaporthaceae</taxon>
        <taxon>Diaporthe</taxon>
    </lineage>
</organism>
<feature type="compositionally biased region" description="Polar residues" evidence="1">
    <location>
        <begin position="149"/>
        <end position="162"/>
    </location>
</feature>
<keyword evidence="4" id="KW-1185">Reference proteome</keyword>
<reference evidence="3" key="1">
    <citation type="submission" date="2023-06" db="EMBL/GenBank/DDBJ databases">
        <authorList>
            <person name="Noh H."/>
        </authorList>
    </citation>
    <scope>NUCLEOTIDE SEQUENCE</scope>
    <source>
        <strain evidence="3">DUCC20226</strain>
    </source>
</reference>
<dbReference type="InterPro" id="IPR004827">
    <property type="entry name" value="bZIP"/>
</dbReference>